<accession>A0A9Q5QZH1</accession>
<sequence>MPQDTGYENTKLEKKAISYKNRLNGWTIARVAQDQQRVIVARFRSKSDADGYIQHLRQLVPEDSFEMFFDSQILLSAV</sequence>
<dbReference type="AlphaFoldDB" id="A0A9Q5QZH1"/>
<dbReference type="EMBL" id="MTPU01000013">
    <property type="protein sequence ID" value="OPH10982.1"/>
    <property type="molecule type" value="Genomic_DNA"/>
</dbReference>
<dbReference type="Proteomes" id="UP000190056">
    <property type="component" value="Unassembled WGS sequence"/>
</dbReference>
<reference evidence="1 2" key="1">
    <citation type="submission" date="2017-01" db="EMBL/GenBank/DDBJ databases">
        <authorList>
            <person name="Abreu V.A."/>
            <person name="Popin R.V."/>
            <person name="Rigonato J."/>
            <person name="Andreote A.P."/>
            <person name="Schaker P.C."/>
            <person name="Hoff-Risseti C."/>
            <person name="Alvarenga D.O."/>
            <person name="Varani A.M."/>
            <person name="Fiore M.F."/>
        </authorList>
    </citation>
    <scope>NUCLEOTIDE SEQUENCE [LARGE SCALE GENOMIC DNA]</scope>
    <source>
        <strain evidence="1 2">CENA302</strain>
    </source>
</reference>
<protein>
    <submittedName>
        <fullName evidence="1">Uncharacterized protein</fullName>
    </submittedName>
</protein>
<evidence type="ECO:0000313" key="2">
    <source>
        <dbReference type="Proteomes" id="UP000190056"/>
    </source>
</evidence>
<name>A0A9Q5QZH1_9CYAN</name>
<evidence type="ECO:0000313" key="1">
    <source>
        <dbReference type="EMBL" id="OPH10982.1"/>
    </source>
</evidence>
<proteinExistence type="predicted"/>
<organism evidence="1 2">
    <name type="scientific">Cylindrospermopsis raciborskii CENA302</name>
    <dbReference type="NCBI Taxonomy" id="1170768"/>
    <lineage>
        <taxon>Bacteria</taxon>
        <taxon>Bacillati</taxon>
        <taxon>Cyanobacteriota</taxon>
        <taxon>Cyanophyceae</taxon>
        <taxon>Nostocales</taxon>
        <taxon>Aphanizomenonaceae</taxon>
        <taxon>Cylindrospermopsis</taxon>
    </lineage>
</organism>
<gene>
    <name evidence="1" type="ORF">CENA302_02450</name>
</gene>
<dbReference type="RefSeq" id="WP_061546697.1">
    <property type="nucleotide sequence ID" value="NZ_MTPU01000013.1"/>
</dbReference>
<comment type="caution">
    <text evidence="1">The sequence shown here is derived from an EMBL/GenBank/DDBJ whole genome shotgun (WGS) entry which is preliminary data.</text>
</comment>